<evidence type="ECO:0000256" key="1">
    <source>
        <dbReference type="ARBA" id="ARBA00010963"/>
    </source>
</evidence>
<dbReference type="RefSeq" id="XP_031778071.1">
    <property type="nucleotide sequence ID" value="XM_031922211.1"/>
</dbReference>
<dbReference type="InterPro" id="IPR023252">
    <property type="entry name" value="Aurora_borealis_protein"/>
</dbReference>
<dbReference type="Pfam" id="PF15280">
    <property type="entry name" value="BORA_N"/>
    <property type="match status" value="1"/>
</dbReference>
<dbReference type="RefSeq" id="XP_016842149.1">
    <property type="nucleotide sequence ID" value="XM_016986660.3"/>
</dbReference>
<dbReference type="GO" id="GO:0005634">
    <property type="term" value="C:nucleus"/>
    <property type="evidence" value="ECO:0007669"/>
    <property type="project" value="TreeGrafter"/>
</dbReference>
<reference evidence="7" key="1">
    <citation type="submission" date="2021-01" db="UniProtKB">
        <authorList>
            <consortium name="EnsemblMetazoa"/>
        </authorList>
    </citation>
    <scope>IDENTIFICATION</scope>
</reference>
<dbReference type="GO" id="GO:0005737">
    <property type="term" value="C:cytoplasm"/>
    <property type="evidence" value="ECO:0007669"/>
    <property type="project" value="TreeGrafter"/>
</dbReference>
<dbReference type="OrthoDB" id="10020858at2759"/>
<dbReference type="EnsemblMetazoa" id="XM_016986660">
    <property type="protein sequence ID" value="XP_016842149"/>
    <property type="gene ID" value="GeneID_100169976"/>
</dbReference>
<dbReference type="PRINTS" id="PR02038">
    <property type="entry name" value="AURORABORA"/>
</dbReference>
<evidence type="ECO:0000256" key="3">
    <source>
        <dbReference type="ARBA" id="ARBA00022618"/>
    </source>
</evidence>
<keyword evidence="8" id="KW-1185">Reference proteome</keyword>
<evidence type="ECO:0000313" key="8">
    <source>
        <dbReference type="Proteomes" id="UP000002358"/>
    </source>
</evidence>
<dbReference type="AlphaFoldDB" id="A0A7M7J5A1"/>
<evidence type="ECO:0000256" key="2">
    <source>
        <dbReference type="ARBA" id="ARBA00020055"/>
    </source>
</evidence>
<evidence type="ECO:0000256" key="5">
    <source>
        <dbReference type="ARBA" id="ARBA00023306"/>
    </source>
</evidence>
<dbReference type="InParanoid" id="A0A7M7J5A1"/>
<dbReference type="GO" id="GO:0019901">
    <property type="term" value="F:protein kinase binding"/>
    <property type="evidence" value="ECO:0007669"/>
    <property type="project" value="TreeGrafter"/>
</dbReference>
<evidence type="ECO:0000313" key="7">
    <source>
        <dbReference type="EnsemblMetazoa" id="XP_016842149"/>
    </source>
</evidence>
<dbReference type="CTD" id="79866"/>
<keyword evidence="5" id="KW-0131">Cell cycle</keyword>
<evidence type="ECO:0000256" key="4">
    <source>
        <dbReference type="ARBA" id="ARBA00022776"/>
    </source>
</evidence>
<name>A0A7M7J5A1_NASVI</name>
<dbReference type="Proteomes" id="UP000002358">
    <property type="component" value="Chromosome 1"/>
</dbReference>
<dbReference type="PANTHER" id="PTHR14728:SF2">
    <property type="entry name" value="PROTEIN AURORA BOREALIS"/>
    <property type="match status" value="1"/>
</dbReference>
<dbReference type="GO" id="GO:0060236">
    <property type="term" value="P:regulation of mitotic spindle organization"/>
    <property type="evidence" value="ECO:0007669"/>
    <property type="project" value="TreeGrafter"/>
</dbReference>
<accession>A0A7M7J5A1</accession>
<dbReference type="PANTHER" id="PTHR14728">
    <property type="entry name" value="PROTEIN AURORA BOREALIS"/>
    <property type="match status" value="1"/>
</dbReference>
<feature type="compositionally biased region" description="Basic and acidic residues" evidence="6">
    <location>
        <begin position="181"/>
        <end position="192"/>
    </location>
</feature>
<sequence length="536" mass="60924">MDHSKWTPSKNKINCESIVMLSPITKTPVRQNDFRLRTSFQSSTSNFSVLPTHITPPSGLAKFIARNPFDADLTNKLHISVMSPSVFSKVVTPSQKSSPGFMWSIDEIALIQPAKIDEFPIQQMHCSDPEIEKHAQEAISRFFSENQIHPSPHDVKRNEVEKRAGLTTPTRAHDSINVSRESYKSKKEKRDSWTQTVLSLPPELPPNVEEALKPYFNFTQDQNCENEEANSSNNSLRRKLFSNHDDSQDESNSSIDLSPVKSDNPLIHNLSPPQTGMFFHGTPLRVRINSTIFKSCSQIVQRTFGTPLAERGDLSPCNVSPISNPAFNMSCQSIKSKNKSVTRLDFTKDMSIEISAENDEKENKRSPENEINCKTLFSDEIKLTEKKTYQYHLEAEKDDDITHMVVSENSLKFKFEDKENFALNNFNIHDKSKFTEIGKLNFSESYALQQSNMLSGNYIQQLGFGTAHQDTGYQTYSSSNLTSNMDSYSTSIKQKLHWEDKTAPADDEVQLSDWKDNMKNMISSTPSKYNRGIHHL</sequence>
<organism evidence="7 8">
    <name type="scientific">Nasonia vitripennis</name>
    <name type="common">Parasitic wasp</name>
    <dbReference type="NCBI Taxonomy" id="7425"/>
    <lineage>
        <taxon>Eukaryota</taxon>
        <taxon>Metazoa</taxon>
        <taxon>Ecdysozoa</taxon>
        <taxon>Arthropoda</taxon>
        <taxon>Hexapoda</taxon>
        <taxon>Insecta</taxon>
        <taxon>Pterygota</taxon>
        <taxon>Neoptera</taxon>
        <taxon>Endopterygota</taxon>
        <taxon>Hymenoptera</taxon>
        <taxon>Apocrita</taxon>
        <taxon>Proctotrupomorpha</taxon>
        <taxon>Chalcidoidea</taxon>
        <taxon>Pteromalidae</taxon>
        <taxon>Pteromalinae</taxon>
        <taxon>Nasonia</taxon>
    </lineage>
</organism>
<dbReference type="GeneID" id="100169976"/>
<keyword evidence="3" id="KW-0132">Cell division</keyword>
<proteinExistence type="inferred from homology"/>
<evidence type="ECO:0000256" key="6">
    <source>
        <dbReference type="SAM" id="MobiDB-lite"/>
    </source>
</evidence>
<dbReference type="GO" id="GO:0051301">
    <property type="term" value="P:cell division"/>
    <property type="evidence" value="ECO:0007669"/>
    <property type="project" value="UniProtKB-KW"/>
</dbReference>
<dbReference type="EnsemblMetazoa" id="XM_031922211">
    <property type="protein sequence ID" value="XP_031778071"/>
    <property type="gene ID" value="GeneID_100169976"/>
</dbReference>
<keyword evidence="4" id="KW-0498">Mitosis</keyword>
<protein>
    <recommendedName>
        <fullName evidence="2">Protein aurora borealis</fullName>
    </recommendedName>
</protein>
<feature type="compositionally biased region" description="Basic and acidic residues" evidence="6">
    <location>
        <begin position="151"/>
        <end position="164"/>
    </location>
</feature>
<dbReference type="GO" id="GO:0007088">
    <property type="term" value="P:regulation of mitotic nuclear division"/>
    <property type="evidence" value="ECO:0007669"/>
    <property type="project" value="TreeGrafter"/>
</dbReference>
<feature type="region of interest" description="Disordered" evidence="6">
    <location>
        <begin position="146"/>
        <end position="205"/>
    </location>
</feature>
<comment type="similarity">
    <text evidence="1">Belongs to the BORA family.</text>
</comment>